<accession>A0AAW1T3W2</accession>
<evidence type="ECO:0000313" key="1">
    <source>
        <dbReference type="EMBL" id="KAK9864432.1"/>
    </source>
</evidence>
<protein>
    <submittedName>
        <fullName evidence="1">Uncharacterized protein</fullName>
    </submittedName>
</protein>
<evidence type="ECO:0000313" key="2">
    <source>
        <dbReference type="Proteomes" id="UP001485043"/>
    </source>
</evidence>
<proteinExistence type="predicted"/>
<dbReference type="Pfam" id="PF04749">
    <property type="entry name" value="PLAC8"/>
    <property type="match status" value="1"/>
</dbReference>
<dbReference type="Proteomes" id="UP001485043">
    <property type="component" value="Unassembled WGS sequence"/>
</dbReference>
<reference evidence="1 2" key="1">
    <citation type="journal article" date="2024" name="Nat. Commun.">
        <title>Phylogenomics reveals the evolutionary origins of lichenization in chlorophyte algae.</title>
        <authorList>
            <person name="Puginier C."/>
            <person name="Libourel C."/>
            <person name="Otte J."/>
            <person name="Skaloud P."/>
            <person name="Haon M."/>
            <person name="Grisel S."/>
            <person name="Petersen M."/>
            <person name="Berrin J.G."/>
            <person name="Delaux P.M."/>
            <person name="Dal Grande F."/>
            <person name="Keller J."/>
        </authorList>
    </citation>
    <scope>NUCLEOTIDE SEQUENCE [LARGE SCALE GENOMIC DNA]</scope>
    <source>
        <strain evidence="1 2">SAG 2523</strain>
    </source>
</reference>
<organism evidence="1 2">
    <name type="scientific">Apatococcus fuscideae</name>
    <dbReference type="NCBI Taxonomy" id="2026836"/>
    <lineage>
        <taxon>Eukaryota</taxon>
        <taxon>Viridiplantae</taxon>
        <taxon>Chlorophyta</taxon>
        <taxon>core chlorophytes</taxon>
        <taxon>Trebouxiophyceae</taxon>
        <taxon>Chlorellales</taxon>
        <taxon>Chlorellaceae</taxon>
        <taxon>Apatococcus</taxon>
    </lineage>
</organism>
<dbReference type="NCBIfam" id="TIGR01571">
    <property type="entry name" value="A_thal_Cys_rich"/>
    <property type="match status" value="1"/>
</dbReference>
<dbReference type="InterPro" id="IPR006461">
    <property type="entry name" value="PLAC_motif_containing"/>
</dbReference>
<sequence length="160" mass="17826">MNVNGIVEEHEWQSGLYDCCSGWDSTTLCLQAWLAPCWMFGDNMNLLRSDGCCGPCCLCCHFPCCGQCYAATSRRQIRHKYGIKEGPCSDKQVWAFCWCCATCQEAKELQTHEVSKKAPQYAAEATATTMPPTTQAMDCKREAAKIPASSLQTNDVKPKY</sequence>
<dbReference type="AlphaFoldDB" id="A0AAW1T3W2"/>
<gene>
    <name evidence="1" type="ORF">WJX84_009672</name>
</gene>
<dbReference type="EMBL" id="JALJOV010000355">
    <property type="protein sequence ID" value="KAK9864432.1"/>
    <property type="molecule type" value="Genomic_DNA"/>
</dbReference>
<comment type="caution">
    <text evidence="1">The sequence shown here is derived from an EMBL/GenBank/DDBJ whole genome shotgun (WGS) entry which is preliminary data.</text>
</comment>
<name>A0AAW1T3W2_9CHLO</name>
<dbReference type="PANTHER" id="PTHR15907">
    <property type="entry name" value="DUF614 FAMILY PROTEIN-RELATED"/>
    <property type="match status" value="1"/>
</dbReference>
<keyword evidence="2" id="KW-1185">Reference proteome</keyword>